<dbReference type="PRINTS" id="PR00463">
    <property type="entry name" value="EP450I"/>
</dbReference>
<dbReference type="GO" id="GO:0016705">
    <property type="term" value="F:oxidoreductase activity, acting on paired donors, with incorporation or reduction of molecular oxygen"/>
    <property type="evidence" value="ECO:0007669"/>
    <property type="project" value="InterPro"/>
</dbReference>
<dbReference type="EMBL" id="PDXB01000096">
    <property type="protein sequence ID" value="RYN15801.1"/>
    <property type="molecule type" value="Genomic_DNA"/>
</dbReference>
<reference evidence="9" key="2">
    <citation type="journal article" date="2019" name="bioRxiv">
        <title>Genomics, evolutionary history and diagnostics of the Alternaria alternata species group including apple and Asian pear pathotypes.</title>
        <authorList>
            <person name="Armitage A.D."/>
            <person name="Cockerton H.M."/>
            <person name="Sreenivasaprasad S."/>
            <person name="Woodhall J.W."/>
            <person name="Lane C.R."/>
            <person name="Harrison R.J."/>
            <person name="Clarkson J.P."/>
        </authorList>
    </citation>
    <scope>NUCLEOTIDE SEQUENCE</scope>
    <source>
        <strain evidence="9">FERA 1164</strain>
    </source>
</reference>
<dbReference type="InterPro" id="IPR002401">
    <property type="entry name" value="Cyt_P450_E_grp-I"/>
</dbReference>
<proteinExistence type="inferred from homology"/>
<accession>A0AB37W0J0</accession>
<dbReference type="PANTHER" id="PTHR46206">
    <property type="entry name" value="CYTOCHROME P450"/>
    <property type="match status" value="1"/>
</dbReference>
<evidence type="ECO:0000256" key="3">
    <source>
        <dbReference type="ARBA" id="ARBA00022617"/>
    </source>
</evidence>
<dbReference type="GO" id="GO:0005506">
    <property type="term" value="F:iron ion binding"/>
    <property type="evidence" value="ECO:0007669"/>
    <property type="project" value="InterPro"/>
</dbReference>
<protein>
    <recommendedName>
        <fullName evidence="11">Cytochrome P450 monooxygenase</fullName>
    </recommendedName>
</protein>
<comment type="similarity">
    <text evidence="2">Belongs to the cytochrome P450 family.</text>
</comment>
<name>A0AB37W0J0_9PLEO</name>
<dbReference type="InterPro" id="IPR036396">
    <property type="entry name" value="Cyt_P450_sf"/>
</dbReference>
<evidence type="ECO:0000256" key="5">
    <source>
        <dbReference type="ARBA" id="ARBA00023002"/>
    </source>
</evidence>
<dbReference type="PANTHER" id="PTHR46206:SF2">
    <property type="entry name" value="CYTOCHROME P450 MONOOXYGENASE AUSG-RELATED"/>
    <property type="match status" value="1"/>
</dbReference>
<reference evidence="9" key="1">
    <citation type="submission" date="2017-10" db="EMBL/GenBank/DDBJ databases">
        <authorList>
            <person name="Armitage A.D."/>
            <person name="Barbara D.J."/>
            <person name="Woodhall J.W."/>
            <person name="Sreenivasaprasad S."/>
            <person name="Lane C.R."/>
            <person name="Clarkson J.P."/>
            <person name="Harrison R.J."/>
        </authorList>
    </citation>
    <scope>NUCLEOTIDE SEQUENCE</scope>
    <source>
        <strain evidence="9">FERA 1164</strain>
    </source>
</reference>
<dbReference type="Gene3D" id="1.10.630.10">
    <property type="entry name" value="Cytochrome P450"/>
    <property type="match status" value="1"/>
</dbReference>
<sequence>MSIPGPSRIPHVPPEPSLDALVQSLPAMVTISLGVMVVLSVVVMTSGKSKPPLANPPRWYQTALFKRLEFQQNGRAIMSEARRRYGKQLYRLITDTGECLILPPEYAATIRNSMDLSFAEAVVRMFSGHVHGFEMFAVLLHEKRLVQTVVMKQLTKYLNTLTKPLSEEATYACDVIFGKDPEWKETVIADSILQLTARLSTRIFLGDTMCRNEAWLSASKAYTATCFIMTLKMAALPPYLKFLVPYLSSEAKTVRENGNLCREILTPLFTQRQALKAEARRNGQPEPVFNDMIDWYEQESKGTKYDPALFQTALSFVAIHTTSELLTHALTLLASEPKYVDALREEIVRVLSSEGLTKGALANLKLMDSCLKESQRYRPAAYLTMRRKAKRTVVLPDGTIIPQGQQIAVDGYHMSDPAIYPDPDKYDIYRYYRMRADPNPTKASQAHLVSTGPDNLSFGHGVQGCPGRFFAANEMKIALCHLLLKYDWELDKRCDLSSKILFGETEALDKGNRLRFRRRKEGEVEVDLEGLVYV</sequence>
<keyword evidence="6 8" id="KW-0408">Iron</keyword>
<evidence type="ECO:0000256" key="1">
    <source>
        <dbReference type="ARBA" id="ARBA00001971"/>
    </source>
</evidence>
<evidence type="ECO:0000256" key="6">
    <source>
        <dbReference type="ARBA" id="ARBA00023004"/>
    </source>
</evidence>
<dbReference type="Pfam" id="PF00067">
    <property type="entry name" value="p450"/>
    <property type="match status" value="1"/>
</dbReference>
<evidence type="ECO:0000256" key="2">
    <source>
        <dbReference type="ARBA" id="ARBA00010617"/>
    </source>
</evidence>
<organism evidence="9 10">
    <name type="scientific">Alternaria tenuissima</name>
    <dbReference type="NCBI Taxonomy" id="119927"/>
    <lineage>
        <taxon>Eukaryota</taxon>
        <taxon>Fungi</taxon>
        <taxon>Dikarya</taxon>
        <taxon>Ascomycota</taxon>
        <taxon>Pezizomycotina</taxon>
        <taxon>Dothideomycetes</taxon>
        <taxon>Pleosporomycetidae</taxon>
        <taxon>Pleosporales</taxon>
        <taxon>Pleosporineae</taxon>
        <taxon>Pleosporaceae</taxon>
        <taxon>Alternaria</taxon>
        <taxon>Alternaria sect. Alternaria</taxon>
        <taxon>Alternaria alternata complex</taxon>
    </lineage>
</organism>
<evidence type="ECO:0000256" key="4">
    <source>
        <dbReference type="ARBA" id="ARBA00022723"/>
    </source>
</evidence>
<evidence type="ECO:0000313" key="10">
    <source>
        <dbReference type="Proteomes" id="UP000292340"/>
    </source>
</evidence>
<evidence type="ECO:0000256" key="8">
    <source>
        <dbReference type="PIRSR" id="PIRSR602401-1"/>
    </source>
</evidence>
<dbReference type="GO" id="GO:0004497">
    <property type="term" value="F:monooxygenase activity"/>
    <property type="evidence" value="ECO:0007669"/>
    <property type="project" value="UniProtKB-KW"/>
</dbReference>
<evidence type="ECO:0000256" key="7">
    <source>
        <dbReference type="ARBA" id="ARBA00023033"/>
    </source>
</evidence>
<dbReference type="CDD" id="cd11041">
    <property type="entry name" value="CYP503A1-like"/>
    <property type="match status" value="1"/>
</dbReference>
<keyword evidence="5" id="KW-0560">Oxidoreductase</keyword>
<keyword evidence="7" id="KW-0503">Monooxygenase</keyword>
<dbReference type="AlphaFoldDB" id="A0AB37W0J0"/>
<keyword evidence="3 8" id="KW-0349">Heme</keyword>
<dbReference type="InterPro" id="IPR001128">
    <property type="entry name" value="Cyt_P450"/>
</dbReference>
<dbReference type="SUPFAM" id="SSF48264">
    <property type="entry name" value="Cytochrome P450"/>
    <property type="match status" value="1"/>
</dbReference>
<keyword evidence="4 8" id="KW-0479">Metal-binding</keyword>
<evidence type="ECO:0008006" key="11">
    <source>
        <dbReference type="Google" id="ProtNLM"/>
    </source>
</evidence>
<feature type="binding site" description="axial binding residue" evidence="8">
    <location>
        <position position="465"/>
    </location>
    <ligand>
        <name>heme</name>
        <dbReference type="ChEBI" id="CHEBI:30413"/>
    </ligand>
    <ligandPart>
        <name>Fe</name>
        <dbReference type="ChEBI" id="CHEBI:18248"/>
    </ligandPart>
</feature>
<dbReference type="GO" id="GO:0020037">
    <property type="term" value="F:heme binding"/>
    <property type="evidence" value="ECO:0007669"/>
    <property type="project" value="InterPro"/>
</dbReference>
<dbReference type="Proteomes" id="UP000292340">
    <property type="component" value="Unassembled WGS sequence"/>
</dbReference>
<comment type="cofactor">
    <cofactor evidence="1 8">
        <name>heme</name>
        <dbReference type="ChEBI" id="CHEBI:30413"/>
    </cofactor>
</comment>
<evidence type="ECO:0000313" key="9">
    <source>
        <dbReference type="EMBL" id="RYN15801.1"/>
    </source>
</evidence>
<gene>
    <name evidence="9" type="ORF">AA0115_g12787</name>
</gene>
<comment type="caution">
    <text evidence="9">The sequence shown here is derived from an EMBL/GenBank/DDBJ whole genome shotgun (WGS) entry which is preliminary data.</text>
</comment>